<organism evidence="1 2">
    <name type="scientific">Vaccinium darrowii</name>
    <dbReference type="NCBI Taxonomy" id="229202"/>
    <lineage>
        <taxon>Eukaryota</taxon>
        <taxon>Viridiplantae</taxon>
        <taxon>Streptophyta</taxon>
        <taxon>Embryophyta</taxon>
        <taxon>Tracheophyta</taxon>
        <taxon>Spermatophyta</taxon>
        <taxon>Magnoliopsida</taxon>
        <taxon>eudicotyledons</taxon>
        <taxon>Gunneridae</taxon>
        <taxon>Pentapetalae</taxon>
        <taxon>asterids</taxon>
        <taxon>Ericales</taxon>
        <taxon>Ericaceae</taxon>
        <taxon>Vaccinioideae</taxon>
        <taxon>Vaccinieae</taxon>
        <taxon>Vaccinium</taxon>
    </lineage>
</organism>
<accession>A0ACB7ZH65</accession>
<sequence>MSFLFSSLGCLGTKEWRSAGFSEGEVRNQVLALKTELTNEINTYIASLDDVNKYAEAQKEIVRKQDMEYQRQIAEEVDYYFLKWDQLFRTKGKALLEEKARLEAEKKRAEEAKAAAVEADRKAAKEAAEKVAKEDSARAAAAAFVASKAVNDEPMEFSYYGVEEALQAGHLLKCEESAIKLEERRQQIYQEVAITNEKLRLGLSNECSCLDLLLIIASHAQKHESKIKMLTKTIAGRRIITKVDGLLGTFFDSSCPQSITVAIFAEKIVEQQDRSKQKAIFAHALVIVKVSAEVPLALDLVLCQLNRACIYMTPKYITYSKSVFGTKQAYLKAIGYKEAKGEIESEESYVSRVKSCMKLYGALVQTKVEGVENKHDLTDGWAWLGSFLKFLPANLYTANALLAFLDMAGFALYEQYKKDFISALEIIYRDFVVALKEQGQDAKLTSVITGIQTFIESQKFLEEPEGRTLQSRLLSRHFSPEHSKPSWSSLENRRVDSGILMY</sequence>
<keyword evidence="2" id="KW-1185">Reference proteome</keyword>
<protein>
    <submittedName>
        <fullName evidence="1">Uncharacterized protein</fullName>
    </submittedName>
</protein>
<gene>
    <name evidence="1" type="ORF">Vadar_003463</name>
</gene>
<dbReference type="EMBL" id="CM037159">
    <property type="protein sequence ID" value="KAH7865197.1"/>
    <property type="molecule type" value="Genomic_DNA"/>
</dbReference>
<evidence type="ECO:0000313" key="1">
    <source>
        <dbReference type="EMBL" id="KAH7865197.1"/>
    </source>
</evidence>
<evidence type="ECO:0000313" key="2">
    <source>
        <dbReference type="Proteomes" id="UP000828048"/>
    </source>
</evidence>
<comment type="caution">
    <text evidence="1">The sequence shown here is derived from an EMBL/GenBank/DDBJ whole genome shotgun (WGS) entry which is preliminary data.</text>
</comment>
<dbReference type="Proteomes" id="UP000828048">
    <property type="component" value="Chromosome 9"/>
</dbReference>
<proteinExistence type="predicted"/>
<reference evidence="1 2" key="1">
    <citation type="journal article" date="2021" name="Hortic Res">
        <title>High-quality reference genome and annotation aids understanding of berry development for evergreen blueberry (Vaccinium darrowii).</title>
        <authorList>
            <person name="Yu J."/>
            <person name="Hulse-Kemp A.M."/>
            <person name="Babiker E."/>
            <person name="Staton M."/>
        </authorList>
    </citation>
    <scope>NUCLEOTIDE SEQUENCE [LARGE SCALE GENOMIC DNA]</scope>
    <source>
        <strain evidence="2">cv. NJ 8807/NJ 8810</strain>
        <tissue evidence="1">Young leaf</tissue>
    </source>
</reference>
<name>A0ACB7ZH65_9ERIC</name>